<dbReference type="PROSITE" id="PS00092">
    <property type="entry name" value="N6_MTASE"/>
    <property type="match status" value="1"/>
</dbReference>
<evidence type="ECO:0000256" key="2">
    <source>
        <dbReference type="ARBA" id="ARBA00022603"/>
    </source>
</evidence>
<evidence type="ECO:0000259" key="7">
    <source>
        <dbReference type="Pfam" id="PF13588"/>
    </source>
</evidence>
<dbReference type="Pfam" id="PF02384">
    <property type="entry name" value="N6_Mtase"/>
    <property type="match status" value="2"/>
</dbReference>
<dbReference type="AlphaFoldDB" id="A0A4R3MYV3"/>
<dbReference type="Gene3D" id="3.40.50.150">
    <property type="entry name" value="Vaccinia Virus protein VP39"/>
    <property type="match status" value="1"/>
</dbReference>
<dbReference type="Pfam" id="PF13588">
    <property type="entry name" value="HSDR_N_2"/>
    <property type="match status" value="1"/>
</dbReference>
<keyword evidence="3" id="KW-0808">Transferase</keyword>
<feature type="domain" description="DNA methylase adenine-specific" evidence="6">
    <location>
        <begin position="517"/>
        <end position="593"/>
    </location>
</feature>
<keyword evidence="4" id="KW-0680">Restriction system</keyword>
<name>A0A4R3MYV3_9GAMM</name>
<gene>
    <name evidence="8" type="ORF">EDC35_10885</name>
</gene>
<dbReference type="GO" id="GO:0032259">
    <property type="term" value="P:methylation"/>
    <property type="evidence" value="ECO:0007669"/>
    <property type="project" value="UniProtKB-KW"/>
</dbReference>
<dbReference type="SUPFAM" id="SSF53335">
    <property type="entry name" value="S-adenosyl-L-methionine-dependent methyltransferases"/>
    <property type="match status" value="1"/>
</dbReference>
<evidence type="ECO:0000313" key="9">
    <source>
        <dbReference type="Proteomes" id="UP000295717"/>
    </source>
</evidence>
<evidence type="ECO:0000313" key="8">
    <source>
        <dbReference type="EMBL" id="TCT19479.1"/>
    </source>
</evidence>
<dbReference type="GO" id="GO:0008170">
    <property type="term" value="F:N-methyltransferase activity"/>
    <property type="evidence" value="ECO:0007669"/>
    <property type="project" value="InterPro"/>
</dbReference>
<dbReference type="InterPro" id="IPR003356">
    <property type="entry name" value="DNA_methylase_A-5"/>
</dbReference>
<dbReference type="PANTHER" id="PTHR42998:SF1">
    <property type="entry name" value="TYPE I RESTRICTION ENZYME HINDI METHYLASE SUBUNIT"/>
    <property type="match status" value="1"/>
</dbReference>
<evidence type="ECO:0000256" key="5">
    <source>
        <dbReference type="SAM" id="MobiDB-lite"/>
    </source>
</evidence>
<dbReference type="InterPro" id="IPR052916">
    <property type="entry name" value="Type-I_RE_MTase_Subunit"/>
</dbReference>
<comment type="similarity">
    <text evidence="1">Belongs to the N(4)/N(6)-methyltransferase family.</text>
</comment>
<dbReference type="Proteomes" id="UP000295717">
    <property type="component" value="Unassembled WGS sequence"/>
</dbReference>
<feature type="compositionally biased region" description="Basic and acidic residues" evidence="5">
    <location>
        <begin position="495"/>
        <end position="510"/>
    </location>
</feature>
<dbReference type="GO" id="GO:0003677">
    <property type="term" value="F:DNA binding"/>
    <property type="evidence" value="ECO:0007669"/>
    <property type="project" value="InterPro"/>
</dbReference>
<proteinExistence type="inferred from homology"/>
<reference evidence="8 9" key="1">
    <citation type="submission" date="2019-03" db="EMBL/GenBank/DDBJ databases">
        <title>Genomic Encyclopedia of Type Strains, Phase IV (KMG-IV): sequencing the most valuable type-strain genomes for metagenomic binning, comparative biology and taxonomic classification.</title>
        <authorList>
            <person name="Goeker M."/>
        </authorList>
    </citation>
    <scope>NUCLEOTIDE SEQUENCE [LARGE SCALE GENOMIC DNA]</scope>
    <source>
        <strain evidence="8 9">DSM 13587</strain>
    </source>
</reference>
<dbReference type="OrthoDB" id="9784823at2"/>
<dbReference type="GO" id="GO:0009307">
    <property type="term" value="P:DNA restriction-modification system"/>
    <property type="evidence" value="ECO:0007669"/>
    <property type="project" value="UniProtKB-KW"/>
</dbReference>
<evidence type="ECO:0000256" key="4">
    <source>
        <dbReference type="ARBA" id="ARBA00022747"/>
    </source>
</evidence>
<feature type="domain" description="DNA methylase adenine-specific" evidence="6">
    <location>
        <begin position="298"/>
        <end position="466"/>
    </location>
</feature>
<comment type="caution">
    <text evidence="8">The sequence shown here is derived from an EMBL/GenBank/DDBJ whole genome shotgun (WGS) entry which is preliminary data.</text>
</comment>
<dbReference type="InterPro" id="IPR029464">
    <property type="entry name" value="HSDR_N"/>
</dbReference>
<evidence type="ECO:0000256" key="1">
    <source>
        <dbReference type="ARBA" id="ARBA00006594"/>
    </source>
</evidence>
<keyword evidence="9" id="KW-1185">Reference proteome</keyword>
<dbReference type="InterPro" id="IPR002052">
    <property type="entry name" value="DNA_methylase_N6_adenine_CS"/>
</dbReference>
<dbReference type="InterPro" id="IPR029063">
    <property type="entry name" value="SAM-dependent_MTases_sf"/>
</dbReference>
<sequence>MTAQPKTYLEQAIADGHAEIIGEGKNQRIHYIDADHSERWSDPEEKVRAEFWAELIYKYQYRPERIRFEVKVPRRTPNDRADVVIYAADDDELKSPWFVFECKRADVSDAEFAQAIEQACGNRASLGATYAGTIAGLTRRLLRFDNKFPAGERDTNHIADIPKRYGKPPEWRFYKNVYGQDLAAIPREELRSAIRKCHQTLWEGGRRSPIAAFGEFCKIIFVKHRDEKNPDREDGKPYAFQRGDETAEQLAARIHKLYKAEQELEPDVFTDQINIEPPILAQCVEHLEGISLDRTELDTKGVAFEEFMGGFFKGDFGQYFTPRELIAFAVEVLNPARTDMVLDPACGSGGFLLYALDHVRREADRKKSPGTREHFEYWHRFAERNLFGLEINEELARVAKMNMIIHDDGHTNIVGHDALDFFERPTSSEGKPLGANRDYILDKHHGLRPGSFDLVLTNPPFGSVVKRTEKAEGYLEQFELRRFLSKGASVNEPDESGKGERDSKRGAKAVKDRASIKTEILFLERVHTFLKPGKGRVAIVLPDGILTNSSLQGVRDWLLAHFQLLAVVSLPQFAFAHYDAGVKASIVFMRRLAAGETVPDDAPIFMALAENIGYDATGRKTFAVTVVSETPGREKIEIQRSDLFDYRVFYEWSNANPKKPDWSERRREIIPDTGLVAQWRAFQKDPTPFFV</sequence>
<feature type="domain" description="Type I restriction enzyme R protein N-terminal" evidence="7">
    <location>
        <begin position="43"/>
        <end position="131"/>
    </location>
</feature>
<evidence type="ECO:0000256" key="3">
    <source>
        <dbReference type="ARBA" id="ARBA00022679"/>
    </source>
</evidence>
<evidence type="ECO:0000259" key="6">
    <source>
        <dbReference type="Pfam" id="PF02384"/>
    </source>
</evidence>
<accession>A0A4R3MYV3</accession>
<keyword evidence="2" id="KW-0489">Methyltransferase</keyword>
<organism evidence="8 9">
    <name type="scientific">Thiobaca trueperi</name>
    <dbReference type="NCBI Taxonomy" id="127458"/>
    <lineage>
        <taxon>Bacteria</taxon>
        <taxon>Pseudomonadati</taxon>
        <taxon>Pseudomonadota</taxon>
        <taxon>Gammaproteobacteria</taxon>
        <taxon>Chromatiales</taxon>
        <taxon>Chromatiaceae</taxon>
        <taxon>Thiobaca</taxon>
    </lineage>
</organism>
<protein>
    <submittedName>
        <fullName evidence="8">Type I restriction enzyme M protein</fullName>
    </submittedName>
</protein>
<feature type="region of interest" description="Disordered" evidence="5">
    <location>
        <begin position="489"/>
        <end position="510"/>
    </location>
</feature>
<dbReference type="RefSeq" id="WP_132977992.1">
    <property type="nucleotide sequence ID" value="NZ_SMAO01000008.1"/>
</dbReference>
<dbReference type="EMBL" id="SMAO01000008">
    <property type="protein sequence ID" value="TCT19479.1"/>
    <property type="molecule type" value="Genomic_DNA"/>
</dbReference>
<dbReference type="PANTHER" id="PTHR42998">
    <property type="entry name" value="TYPE I RESTRICTION ENZYME HINDVIIP M PROTEIN-RELATED"/>
    <property type="match status" value="1"/>
</dbReference>
<dbReference type="PRINTS" id="PR00507">
    <property type="entry name" value="N12N6MTFRASE"/>
</dbReference>